<dbReference type="STRING" id="1774969.AUC69_07835"/>
<evidence type="ECO:0000313" key="2">
    <source>
        <dbReference type="EMBL" id="ODS00306.1"/>
    </source>
</evidence>
<evidence type="ECO:0008006" key="4">
    <source>
        <dbReference type="Google" id="ProtNLM"/>
    </source>
</evidence>
<dbReference type="InterPro" id="IPR029063">
    <property type="entry name" value="SAM-dependent_MTases_sf"/>
</dbReference>
<evidence type="ECO:0000313" key="3">
    <source>
        <dbReference type="Proteomes" id="UP000094472"/>
    </source>
</evidence>
<feature type="compositionally biased region" description="Low complexity" evidence="1">
    <location>
        <begin position="11"/>
        <end position="23"/>
    </location>
</feature>
<evidence type="ECO:0000256" key="1">
    <source>
        <dbReference type="SAM" id="MobiDB-lite"/>
    </source>
</evidence>
<dbReference type="AlphaFoldDB" id="A0A1E3W3D1"/>
<keyword evidence="3" id="KW-1185">Reference proteome</keyword>
<organism evidence="2 3">
    <name type="scientific">Methyloceanibacter superfactus</name>
    <dbReference type="NCBI Taxonomy" id="1774969"/>
    <lineage>
        <taxon>Bacteria</taxon>
        <taxon>Pseudomonadati</taxon>
        <taxon>Pseudomonadota</taxon>
        <taxon>Alphaproteobacteria</taxon>
        <taxon>Hyphomicrobiales</taxon>
        <taxon>Hyphomicrobiaceae</taxon>
        <taxon>Methyloceanibacter</taxon>
    </lineage>
</organism>
<dbReference type="RefSeq" id="WP_069441095.1">
    <property type="nucleotide sequence ID" value="NZ_LPWF01000014.1"/>
</dbReference>
<sequence length="276" mass="31188">MAGRIAEIADKTSSQTKQATKTSLARATEYGRDNVLPEIERTGAKLKEHARPEQMKKDYRDALLWLHERVLDPPKEQLFFVPTKDPVALAGLTVRGGNKAHGHDYRPSPCQLFQWTLAAIDYDFSRLTFVDHGAGQGRVLLLASEHPFAAIGGIEFASELHDNAVMNIAQYPRSRMQCRNVECVLEDASQVGPPEGEAIHYFFNPFSREVFAEVLHNLVVSYRKKPRRLYLILVDPVATDLVDDSGVFQRMELPLQERLKVQLLSPYEVAIYRSLA</sequence>
<gene>
    <name evidence="2" type="ORF">AUC69_07835</name>
</gene>
<dbReference type="Proteomes" id="UP000094472">
    <property type="component" value="Unassembled WGS sequence"/>
</dbReference>
<dbReference type="EMBL" id="LPWF01000014">
    <property type="protein sequence ID" value="ODS00306.1"/>
    <property type="molecule type" value="Genomic_DNA"/>
</dbReference>
<dbReference type="Gene3D" id="3.40.50.150">
    <property type="entry name" value="Vaccinia Virus protein VP39"/>
    <property type="match status" value="1"/>
</dbReference>
<name>A0A1E3W3D1_9HYPH</name>
<proteinExistence type="predicted"/>
<reference evidence="2 3" key="1">
    <citation type="journal article" date="2016" name="Environ. Microbiol.">
        <title>New Methyloceanibacter diversity from North Sea sediments includes methanotroph containing solely the soluble methane monooxygenase.</title>
        <authorList>
            <person name="Vekeman B."/>
            <person name="Kerckhof F.M."/>
            <person name="Cremers G."/>
            <person name="de Vos P."/>
            <person name="Vandamme P."/>
            <person name="Boon N."/>
            <person name="Op den Camp H.J."/>
            <person name="Heylen K."/>
        </authorList>
    </citation>
    <scope>NUCLEOTIDE SEQUENCE [LARGE SCALE GENOMIC DNA]</scope>
    <source>
        <strain evidence="2 3">R-67175</strain>
    </source>
</reference>
<dbReference type="OrthoDB" id="9780095at2"/>
<accession>A0A1E3W3D1</accession>
<comment type="caution">
    <text evidence="2">The sequence shown here is derived from an EMBL/GenBank/DDBJ whole genome shotgun (WGS) entry which is preliminary data.</text>
</comment>
<dbReference type="SUPFAM" id="SSF53335">
    <property type="entry name" value="S-adenosyl-L-methionine-dependent methyltransferases"/>
    <property type="match status" value="1"/>
</dbReference>
<feature type="region of interest" description="Disordered" evidence="1">
    <location>
        <begin position="1"/>
        <end position="34"/>
    </location>
</feature>
<protein>
    <recommendedName>
        <fullName evidence="4">DOT1 domain-containing protein</fullName>
    </recommendedName>
</protein>